<evidence type="ECO:0000313" key="3">
    <source>
        <dbReference type="EMBL" id="KXA12136.1"/>
    </source>
</evidence>
<reference evidence="3 4" key="1">
    <citation type="submission" date="2016-01" db="EMBL/GenBank/DDBJ databases">
        <authorList>
            <person name="Oliw E.H."/>
        </authorList>
    </citation>
    <scope>NUCLEOTIDE SEQUENCE [LARGE SCALE GENOMIC DNA]</scope>
    <source>
        <strain evidence="3 4">MJR7757A</strain>
    </source>
</reference>
<evidence type="ECO:0000259" key="2">
    <source>
        <dbReference type="Pfam" id="PF00534"/>
    </source>
</evidence>
<evidence type="ECO:0000256" key="1">
    <source>
        <dbReference type="ARBA" id="ARBA00022679"/>
    </source>
</evidence>
<dbReference type="GO" id="GO:0009103">
    <property type="term" value="P:lipopolysaccharide biosynthetic process"/>
    <property type="evidence" value="ECO:0007669"/>
    <property type="project" value="TreeGrafter"/>
</dbReference>
<dbReference type="Gene3D" id="3.40.50.2000">
    <property type="entry name" value="Glycogen Phosphorylase B"/>
    <property type="match status" value="2"/>
</dbReference>
<proteinExistence type="predicted"/>
<feature type="domain" description="Glycosyl transferase family 1" evidence="2">
    <location>
        <begin position="202"/>
        <end position="354"/>
    </location>
</feature>
<dbReference type="AlphaFoldDB" id="A0A133N749"/>
<protein>
    <submittedName>
        <fullName evidence="3">Glycosyltransferase, group 1 family protein</fullName>
    </submittedName>
</protein>
<dbReference type="SUPFAM" id="SSF53756">
    <property type="entry name" value="UDP-Glycosyltransferase/glycogen phosphorylase"/>
    <property type="match status" value="1"/>
</dbReference>
<accession>A0A133N749</accession>
<gene>
    <name evidence="3" type="ORF">HMPREF3222_01434</name>
</gene>
<keyword evidence="1 3" id="KW-0808">Transferase</keyword>
<dbReference type="Pfam" id="PF00534">
    <property type="entry name" value="Glycos_transf_1"/>
    <property type="match status" value="1"/>
</dbReference>
<comment type="caution">
    <text evidence="3">The sequence shown here is derived from an EMBL/GenBank/DDBJ whole genome shotgun (WGS) entry which is preliminary data.</text>
</comment>
<evidence type="ECO:0000313" key="4">
    <source>
        <dbReference type="Proteomes" id="UP000070646"/>
    </source>
</evidence>
<dbReference type="Proteomes" id="UP000070646">
    <property type="component" value="Unassembled WGS sequence"/>
</dbReference>
<dbReference type="InterPro" id="IPR001296">
    <property type="entry name" value="Glyco_trans_1"/>
</dbReference>
<name>A0A133N749_CLOPF</name>
<sequence>MIIFLRSGILMYNLIDARGATWYRGTGIGTYTYNLLTNILKLDKDSSYDLLCSGEKIPEFETENTKIIMSSRKHQRFFEDYYIPSYGIKENIDLLHLPQNGLGLSSEGNFAKLVTIHDLIPYILPETVGKGYLKKFLQSMPEIIDNSTGIITVSEYSKSDILRFFPHFPAENIFVTPLAANENYKPLDKEKCLFDVNKRFNFNGPFIMYIGGFSLRKNVRGLVDAFNNIHKNIDENYKLLIVGGLRDEGLKLKAYTESLPIKDKVIFTGFIEDEYLPTLYNATTLFVYPSLYEGFGLPPLEAMSCKTAVLTSNITSIPEVVPFKESLVDPNNPKELSLKLENLLNDSKLRNNLENLCFERSKEFTWEKTAKKTLDVYKKVIEISKNSLIKA</sequence>
<dbReference type="CDD" id="cd03809">
    <property type="entry name" value="GT4_MtfB-like"/>
    <property type="match status" value="1"/>
</dbReference>
<dbReference type="GO" id="GO:0016757">
    <property type="term" value="F:glycosyltransferase activity"/>
    <property type="evidence" value="ECO:0007669"/>
    <property type="project" value="InterPro"/>
</dbReference>
<dbReference type="FunFam" id="3.40.50.2000:FF:000119">
    <property type="entry name" value="Glycosyl transferase group 1"/>
    <property type="match status" value="1"/>
</dbReference>
<dbReference type="PANTHER" id="PTHR46401:SF2">
    <property type="entry name" value="GLYCOSYLTRANSFERASE WBBK-RELATED"/>
    <property type="match status" value="1"/>
</dbReference>
<dbReference type="EMBL" id="LRPU01000069">
    <property type="protein sequence ID" value="KXA12136.1"/>
    <property type="molecule type" value="Genomic_DNA"/>
</dbReference>
<dbReference type="PATRIC" id="fig|1502.174.peg.1446"/>
<dbReference type="PANTHER" id="PTHR46401">
    <property type="entry name" value="GLYCOSYLTRANSFERASE WBBK-RELATED"/>
    <property type="match status" value="1"/>
</dbReference>
<organism evidence="3 4">
    <name type="scientific">Clostridium perfringens</name>
    <dbReference type="NCBI Taxonomy" id="1502"/>
    <lineage>
        <taxon>Bacteria</taxon>
        <taxon>Bacillati</taxon>
        <taxon>Bacillota</taxon>
        <taxon>Clostridia</taxon>
        <taxon>Eubacteriales</taxon>
        <taxon>Clostridiaceae</taxon>
        <taxon>Clostridium</taxon>
    </lineage>
</organism>